<name>A0A5D3CTQ4_CUCMM</name>
<reference evidence="1 2" key="1">
    <citation type="submission" date="2019-08" db="EMBL/GenBank/DDBJ databases">
        <title>Draft genome sequences of two oriental melons (Cucumis melo L. var makuwa).</title>
        <authorList>
            <person name="Kwon S.-Y."/>
        </authorList>
    </citation>
    <scope>NUCLEOTIDE SEQUENCE [LARGE SCALE GENOMIC DNA]</scope>
    <source>
        <strain evidence="2">cv. Chang Bougi</strain>
        <tissue evidence="1">Leaf</tissue>
    </source>
</reference>
<comment type="caution">
    <text evidence="1">The sequence shown here is derived from an EMBL/GenBank/DDBJ whole genome shotgun (WGS) entry which is preliminary data.</text>
</comment>
<proteinExistence type="predicted"/>
<organism evidence="1 2">
    <name type="scientific">Cucumis melo var. makuwa</name>
    <name type="common">Oriental melon</name>
    <dbReference type="NCBI Taxonomy" id="1194695"/>
    <lineage>
        <taxon>Eukaryota</taxon>
        <taxon>Viridiplantae</taxon>
        <taxon>Streptophyta</taxon>
        <taxon>Embryophyta</taxon>
        <taxon>Tracheophyta</taxon>
        <taxon>Spermatophyta</taxon>
        <taxon>Magnoliopsida</taxon>
        <taxon>eudicotyledons</taxon>
        <taxon>Gunneridae</taxon>
        <taxon>Pentapetalae</taxon>
        <taxon>rosids</taxon>
        <taxon>fabids</taxon>
        <taxon>Cucurbitales</taxon>
        <taxon>Cucurbitaceae</taxon>
        <taxon>Benincaseae</taxon>
        <taxon>Cucumis</taxon>
    </lineage>
</organism>
<gene>
    <name evidence="1" type="ORF">E5676_scaffold299G00500</name>
</gene>
<evidence type="ECO:0000313" key="1">
    <source>
        <dbReference type="EMBL" id="TYK13569.1"/>
    </source>
</evidence>
<evidence type="ECO:0000313" key="2">
    <source>
        <dbReference type="Proteomes" id="UP000321947"/>
    </source>
</evidence>
<protein>
    <submittedName>
        <fullName evidence="1">Retrotransposon protein</fullName>
    </submittedName>
</protein>
<dbReference type="Proteomes" id="UP000321947">
    <property type="component" value="Unassembled WGS sequence"/>
</dbReference>
<sequence length="242" mass="28160">MSWVIVGVKKKCSRKFRQNRREKFVVVVCSAWFSLARCEFVRLGSAWFVRPGEASSYRFDLVKRRHRRADPSSFRFVTSRLSSCRWVASWRREGGDESFRREANLNGYAAGKYPPNTLGNSKPIGNTSINENKENATFPIRTITLRGSNTNEVKREGTFKRLPDPEFQARKEKDLCFKCNEKYSTDHKCKMNDQREFWMFVVADINEEFEIIEEEETERKESNVVEVKGVNTACVEYGTTTS</sequence>
<accession>A0A5D3CTQ4</accession>
<dbReference type="AlphaFoldDB" id="A0A5D3CTQ4"/>
<dbReference type="EMBL" id="SSTD01009863">
    <property type="protein sequence ID" value="TYK13569.1"/>
    <property type="molecule type" value="Genomic_DNA"/>
</dbReference>